<keyword evidence="2" id="KW-1185">Reference proteome</keyword>
<sequence length="219" mass="23280">MTVSHALSLAVRFVDHFSGRPVPQELPVRLSETLARPALRPDGSGARQTDGSYRFLGASPGTRRILWRHPFQRSQSGWIRWDPADPEVTLPLAVPAQVIDHDLWPTADAQVAPGTTGVRGKLRGAGGAGLEIRIALQGQPFDRMTRSGQAGEFLFLPPGALPLDAGGRVPLTIEARIPGGAVRPILSGSFLPASAGAPFAGQDFTILAQTVARVTFQLA</sequence>
<dbReference type="EMBL" id="JAPTYD010000017">
    <property type="protein sequence ID" value="MCZ0962480.1"/>
    <property type="molecule type" value="Genomic_DNA"/>
</dbReference>
<evidence type="ECO:0000313" key="1">
    <source>
        <dbReference type="EMBL" id="MCZ0962480.1"/>
    </source>
</evidence>
<organism evidence="1 2">
    <name type="scientific">Paracoccus benzoatiresistens</name>
    <dbReference type="NCBI Taxonomy" id="2997341"/>
    <lineage>
        <taxon>Bacteria</taxon>
        <taxon>Pseudomonadati</taxon>
        <taxon>Pseudomonadota</taxon>
        <taxon>Alphaproteobacteria</taxon>
        <taxon>Rhodobacterales</taxon>
        <taxon>Paracoccaceae</taxon>
        <taxon>Paracoccus</taxon>
    </lineage>
</organism>
<proteinExistence type="predicted"/>
<dbReference type="Proteomes" id="UP001149822">
    <property type="component" value="Unassembled WGS sequence"/>
</dbReference>
<evidence type="ECO:0000313" key="2">
    <source>
        <dbReference type="Proteomes" id="UP001149822"/>
    </source>
</evidence>
<reference evidence="1" key="1">
    <citation type="submission" date="2022-12" db="EMBL/GenBank/DDBJ databases">
        <title>Paracoccus sp. EF6 isolated from a lake water.</title>
        <authorList>
            <person name="Liu H."/>
        </authorList>
    </citation>
    <scope>NUCLEOTIDE SEQUENCE</scope>
    <source>
        <strain evidence="1">EF6</strain>
    </source>
</reference>
<accession>A0ABT4J737</accession>
<name>A0ABT4J737_9RHOB</name>
<gene>
    <name evidence="1" type="ORF">OU682_12710</name>
</gene>
<evidence type="ECO:0008006" key="3">
    <source>
        <dbReference type="Google" id="ProtNLM"/>
    </source>
</evidence>
<dbReference type="RefSeq" id="WP_268942504.1">
    <property type="nucleotide sequence ID" value="NZ_JAPTYD010000017.1"/>
</dbReference>
<protein>
    <recommendedName>
        <fullName evidence="3">Carboxypeptidase regulatory-like domain-containing protein</fullName>
    </recommendedName>
</protein>
<comment type="caution">
    <text evidence="1">The sequence shown here is derived from an EMBL/GenBank/DDBJ whole genome shotgun (WGS) entry which is preliminary data.</text>
</comment>